<dbReference type="InterPro" id="IPR013694">
    <property type="entry name" value="VIT"/>
</dbReference>
<dbReference type="PROSITE" id="PS51468">
    <property type="entry name" value="VIT"/>
    <property type="match status" value="1"/>
</dbReference>
<feature type="compositionally biased region" description="Polar residues" evidence="1">
    <location>
        <begin position="437"/>
        <end position="450"/>
    </location>
</feature>
<evidence type="ECO:0000313" key="5">
    <source>
        <dbReference type="Proteomes" id="UP000266188"/>
    </source>
</evidence>
<dbReference type="Pfam" id="PF08487">
    <property type="entry name" value="VIT"/>
    <property type="match status" value="1"/>
</dbReference>
<accession>A0A3A2ZEI3</accession>
<dbReference type="SMART" id="SM00327">
    <property type="entry name" value="VWA"/>
    <property type="match status" value="1"/>
</dbReference>
<dbReference type="InterPro" id="IPR002035">
    <property type="entry name" value="VWF_A"/>
</dbReference>
<dbReference type="Proteomes" id="UP000266188">
    <property type="component" value="Unassembled WGS sequence"/>
</dbReference>
<dbReference type="SMART" id="SM00609">
    <property type="entry name" value="VIT"/>
    <property type="match status" value="1"/>
</dbReference>
<feature type="domain" description="VIT" evidence="3">
    <location>
        <begin position="1"/>
        <end position="97"/>
    </location>
</feature>
<evidence type="ECO:0000313" key="4">
    <source>
        <dbReference type="EMBL" id="RJE20743.1"/>
    </source>
</evidence>
<sequence length="884" mass="96772">MTFINPSSNGPIKELSYTFPLYDGVSVVGFICHVEDRVLQGEVKAKAKADAEYREAVDLGQTAGILDHPSSAPDVFVIRLGNVAADGKVVVKITFIEELKQDAQSDGVRYTLPNVIAPRYGFLTPDTHISSSALPAERHGVSITVDVAVPKGSTIRGIDSPSHPIKILLERTSASPESTFEPHQASASLHLAGDNAFLDRDFVIKVNADGQDKPHALLETHPTIPNQRALMTTLVPKFNLPSNSLEIVFIIDRSGSMTKIPTLRSALKVFLKSLPLGVHSNICSFGNIRQFFSPHSVPYDEQSLKRANELADLLEADMGGTEMHGAVEATVNNRLGDKDLEVLILTDGAIWNQDELFSFVADASSENKIRFFTLGIGDAASHSLIEEIDRKVVRMLKGALMPHIHDYKLEVEYDAPLETETEFELVDPVDEPISVLASPTPSCTEKTTSPEPVPREPISLYDSEYKEPSISIEPVREIDLPSIPLPDVLQTPSKIPNLYPFIRLSAYILLDPRTSGRIPQSLVFRATSKHGPLVLRIPIQDIGKGEIIHQLACRKAVRELEEGHGWLEEQTKNVGQSKKNGLMARECERLGTQFQVTGKHCSFVAVEKNESAKFQSVKVQKPGIVAGDLVKGNYLQSPNQRHCDRGSRGGGRVGALPRARFCMARTVLNSPVSNTGPRSFGSPGSPRALFRSAIDQQAVPLSSTGPSNDNSPSASPPERARGACFVDNRDESSYSGFPGASTKNPFMAHQAGNAIYSLSSANMKSLGDFLDEDLTIAPNKVHAIIELQSFHGFWKWSTQLLNILELDEAHVKEKIMKELRGIAPAEDPFGNDNNATILATMLVIAFLENNFAESKDTWELVQAKAENWIQSHDQTGTHGSVFNK</sequence>
<dbReference type="PANTHER" id="PTHR45737:SF6">
    <property type="entry name" value="VON WILLEBRAND FACTOR A DOMAIN-CONTAINING PROTEIN 5A"/>
    <property type="match status" value="1"/>
</dbReference>
<comment type="caution">
    <text evidence="4">The sequence shown here is derived from an EMBL/GenBank/DDBJ whole genome shotgun (WGS) entry which is preliminary data.</text>
</comment>
<feature type="region of interest" description="Disordered" evidence="1">
    <location>
        <begin position="436"/>
        <end position="458"/>
    </location>
</feature>
<gene>
    <name evidence="4" type="ORF">PHISCL_06912</name>
</gene>
<dbReference type="OrthoDB" id="1729737at2759"/>
<feature type="domain" description="VWFA" evidence="2">
    <location>
        <begin position="246"/>
        <end position="429"/>
    </location>
</feature>
<dbReference type="EMBL" id="MVGC01000280">
    <property type="protein sequence ID" value="RJE20743.1"/>
    <property type="molecule type" value="Genomic_DNA"/>
</dbReference>
<dbReference type="STRING" id="2070753.A0A3A2ZEI3"/>
<dbReference type="PROSITE" id="PS50234">
    <property type="entry name" value="VWFA"/>
    <property type="match status" value="1"/>
</dbReference>
<dbReference type="InterPro" id="IPR036465">
    <property type="entry name" value="vWFA_dom_sf"/>
</dbReference>
<dbReference type="PANTHER" id="PTHR45737">
    <property type="entry name" value="VON WILLEBRAND FACTOR A DOMAIN-CONTAINING PROTEIN 5A"/>
    <property type="match status" value="1"/>
</dbReference>
<dbReference type="Gene3D" id="3.40.50.410">
    <property type="entry name" value="von Willebrand factor, type A domain"/>
    <property type="match status" value="1"/>
</dbReference>
<name>A0A3A2ZEI3_9EURO</name>
<keyword evidence="5" id="KW-1185">Reference proteome</keyword>
<evidence type="ECO:0000259" key="2">
    <source>
        <dbReference type="PROSITE" id="PS50234"/>
    </source>
</evidence>
<feature type="region of interest" description="Disordered" evidence="1">
    <location>
        <begin position="699"/>
        <end position="721"/>
    </location>
</feature>
<organism evidence="4 5">
    <name type="scientific">Aspergillus sclerotialis</name>
    <dbReference type="NCBI Taxonomy" id="2070753"/>
    <lineage>
        <taxon>Eukaryota</taxon>
        <taxon>Fungi</taxon>
        <taxon>Dikarya</taxon>
        <taxon>Ascomycota</taxon>
        <taxon>Pezizomycotina</taxon>
        <taxon>Eurotiomycetes</taxon>
        <taxon>Eurotiomycetidae</taxon>
        <taxon>Eurotiales</taxon>
        <taxon>Aspergillaceae</taxon>
        <taxon>Aspergillus</taxon>
        <taxon>Aspergillus subgen. Polypaecilum</taxon>
    </lineage>
</organism>
<evidence type="ECO:0000256" key="1">
    <source>
        <dbReference type="SAM" id="MobiDB-lite"/>
    </source>
</evidence>
<dbReference type="SUPFAM" id="SSF53300">
    <property type="entry name" value="vWA-like"/>
    <property type="match status" value="1"/>
</dbReference>
<dbReference type="AlphaFoldDB" id="A0A3A2ZEI3"/>
<feature type="compositionally biased region" description="Low complexity" evidence="1">
    <location>
        <begin position="706"/>
        <end position="717"/>
    </location>
</feature>
<reference evidence="5" key="1">
    <citation type="submission" date="2017-02" db="EMBL/GenBank/DDBJ databases">
        <authorList>
            <person name="Tafer H."/>
            <person name="Lopandic K."/>
        </authorList>
    </citation>
    <scope>NUCLEOTIDE SEQUENCE [LARGE SCALE GENOMIC DNA]</scope>
    <source>
        <strain evidence="5">CBS 366.77</strain>
    </source>
</reference>
<dbReference type="Pfam" id="PF13768">
    <property type="entry name" value="VWA_3"/>
    <property type="match status" value="1"/>
</dbReference>
<proteinExistence type="predicted"/>
<evidence type="ECO:0000259" key="3">
    <source>
        <dbReference type="PROSITE" id="PS51468"/>
    </source>
</evidence>
<protein>
    <submittedName>
        <fullName evidence="4">von Willebrand</fullName>
    </submittedName>
</protein>